<dbReference type="Pfam" id="PF11583">
    <property type="entry name" value="AurF"/>
    <property type="match status" value="1"/>
</dbReference>
<keyword evidence="2" id="KW-1185">Reference proteome</keyword>
<dbReference type="InterPro" id="IPR009078">
    <property type="entry name" value="Ferritin-like_SF"/>
</dbReference>
<sequence length="289" mass="32906">MTAPSFERWTNLSTKLSQRSVVRYTNPHTRFEWPDRAPPDRLAMSPGLSMLAGHPLLAELSDEQRWRLHLQEAVHFFSLNIAGERELLTGLVQRLYKGACATVAEYMHHFVHEENAHSVVFSRFCMSYGGVVYPDPQIRFGRDPHPGEEDILFFARVLAFEQIADSYNRRLAGDDALWPLVRGINRYHAEDEARHIAFGKAALVALWERYALAWPEEVRDRVRAHLRAFIDATLRSYVSAAVLRDAGVPGDPYALRREILALPERAALGREATRRTCDFLSRLGALAPC</sequence>
<evidence type="ECO:0000313" key="2">
    <source>
        <dbReference type="Proteomes" id="UP001370348"/>
    </source>
</evidence>
<protein>
    <submittedName>
        <fullName evidence="1">Diiron oxygenase</fullName>
    </submittedName>
</protein>
<name>A0ABZ2LWJ8_9BACT</name>
<gene>
    <name evidence="1" type="ORF">LZC94_46585</name>
</gene>
<proteinExistence type="predicted"/>
<dbReference type="InterPro" id="IPR025859">
    <property type="entry name" value="AurF/CmlI"/>
</dbReference>
<dbReference type="EMBL" id="CP089984">
    <property type="protein sequence ID" value="WXB15277.1"/>
    <property type="molecule type" value="Genomic_DNA"/>
</dbReference>
<dbReference type="Proteomes" id="UP001370348">
    <property type="component" value="Chromosome"/>
</dbReference>
<organism evidence="1 2">
    <name type="scientific">Pendulispora albinea</name>
    <dbReference type="NCBI Taxonomy" id="2741071"/>
    <lineage>
        <taxon>Bacteria</taxon>
        <taxon>Pseudomonadati</taxon>
        <taxon>Myxococcota</taxon>
        <taxon>Myxococcia</taxon>
        <taxon>Myxococcales</taxon>
        <taxon>Sorangiineae</taxon>
        <taxon>Pendulisporaceae</taxon>
        <taxon>Pendulispora</taxon>
    </lineage>
</organism>
<evidence type="ECO:0000313" key="1">
    <source>
        <dbReference type="EMBL" id="WXB15277.1"/>
    </source>
</evidence>
<reference evidence="1 2" key="1">
    <citation type="submission" date="2021-12" db="EMBL/GenBank/DDBJ databases">
        <title>Discovery of the Pendulisporaceae a myxobacterial family with distinct sporulation behavior and unique specialized metabolism.</title>
        <authorList>
            <person name="Garcia R."/>
            <person name="Popoff A."/>
            <person name="Bader C.D."/>
            <person name="Loehr J."/>
            <person name="Walesch S."/>
            <person name="Walt C."/>
            <person name="Boldt J."/>
            <person name="Bunk B."/>
            <person name="Haeckl F.J.F.P.J."/>
            <person name="Gunesch A.P."/>
            <person name="Birkelbach J."/>
            <person name="Nuebel U."/>
            <person name="Pietschmann T."/>
            <person name="Bach T."/>
            <person name="Mueller R."/>
        </authorList>
    </citation>
    <scope>NUCLEOTIDE SEQUENCE [LARGE SCALE GENOMIC DNA]</scope>
    <source>
        <strain evidence="1 2">MSr11954</strain>
    </source>
</reference>
<dbReference type="Gene3D" id="1.10.620.20">
    <property type="entry name" value="Ribonucleotide Reductase, subunit A"/>
    <property type="match status" value="1"/>
</dbReference>
<dbReference type="RefSeq" id="WP_394824902.1">
    <property type="nucleotide sequence ID" value="NZ_CP089984.1"/>
</dbReference>
<accession>A0ABZ2LWJ8</accession>
<dbReference type="InterPro" id="IPR012348">
    <property type="entry name" value="RNR-like"/>
</dbReference>
<dbReference type="SUPFAM" id="SSF47240">
    <property type="entry name" value="Ferritin-like"/>
    <property type="match status" value="1"/>
</dbReference>